<dbReference type="OrthoDB" id="1665951at2"/>
<name>A0A1I3F1B9_SELRU</name>
<evidence type="ECO:0000313" key="3">
    <source>
        <dbReference type="EMBL" id="SFI04953.1"/>
    </source>
</evidence>
<evidence type="ECO:0000259" key="2">
    <source>
        <dbReference type="Pfam" id="PF13240"/>
    </source>
</evidence>
<feature type="domain" description="Zinc-ribbon" evidence="2">
    <location>
        <begin position="2"/>
        <end position="24"/>
    </location>
</feature>
<feature type="transmembrane region" description="Helical" evidence="1">
    <location>
        <begin position="131"/>
        <end position="147"/>
    </location>
</feature>
<feature type="transmembrane region" description="Helical" evidence="1">
    <location>
        <begin position="97"/>
        <end position="119"/>
    </location>
</feature>
<dbReference type="AlphaFoldDB" id="A0A1I3F1B9"/>
<sequence>MFCRKCGAKLLPDDVFCSNCGTKVINETSTDEPTHMNNSQHPTQTTIKNKFLNNSFFKFLIYFFSYVLLVIFIYAIFPIANMSLSQFISSPNGLMKFLGIAVGAALVPTLCSLPLFYALKKMNKVERLGRLDIFFFFMLLIAIGIPLKLLPPIEVGLLIVGIILQIFFAVKKHR</sequence>
<dbReference type="EMBL" id="FOQK01000012">
    <property type="protein sequence ID" value="SFI04953.1"/>
    <property type="molecule type" value="Genomic_DNA"/>
</dbReference>
<evidence type="ECO:0000256" key="1">
    <source>
        <dbReference type="SAM" id="Phobius"/>
    </source>
</evidence>
<accession>A0A1I3F1B9</accession>
<keyword evidence="1" id="KW-0472">Membrane</keyword>
<feature type="transmembrane region" description="Helical" evidence="1">
    <location>
        <begin position="59"/>
        <end position="77"/>
    </location>
</feature>
<protein>
    <submittedName>
        <fullName evidence="3">Zinc-ribbon domain-containing protein</fullName>
    </submittedName>
</protein>
<feature type="transmembrane region" description="Helical" evidence="1">
    <location>
        <begin position="153"/>
        <end position="170"/>
    </location>
</feature>
<keyword evidence="1" id="KW-0812">Transmembrane</keyword>
<gene>
    <name evidence="3" type="ORF">SAMN04487861_11283</name>
</gene>
<dbReference type="Pfam" id="PF13240">
    <property type="entry name" value="Zn_Ribbon_1"/>
    <property type="match status" value="1"/>
</dbReference>
<keyword evidence="1" id="KW-1133">Transmembrane helix</keyword>
<dbReference type="InterPro" id="IPR026870">
    <property type="entry name" value="Zinc_ribbon_dom"/>
</dbReference>
<proteinExistence type="predicted"/>
<dbReference type="RefSeq" id="WP_075443688.1">
    <property type="nucleotide sequence ID" value="NZ_FOQK01000012.1"/>
</dbReference>
<organism evidence="3 4">
    <name type="scientific">Selenomonas ruminantium</name>
    <dbReference type="NCBI Taxonomy" id="971"/>
    <lineage>
        <taxon>Bacteria</taxon>
        <taxon>Bacillati</taxon>
        <taxon>Bacillota</taxon>
        <taxon>Negativicutes</taxon>
        <taxon>Selenomonadales</taxon>
        <taxon>Selenomonadaceae</taxon>
        <taxon>Selenomonas</taxon>
    </lineage>
</organism>
<evidence type="ECO:0000313" key="4">
    <source>
        <dbReference type="Proteomes" id="UP000183639"/>
    </source>
</evidence>
<reference evidence="3 4" key="1">
    <citation type="submission" date="2016-10" db="EMBL/GenBank/DDBJ databases">
        <authorList>
            <person name="de Groot N.N."/>
        </authorList>
    </citation>
    <scope>NUCLEOTIDE SEQUENCE [LARGE SCALE GENOMIC DNA]</scope>
    <source>
        <strain evidence="3 4">Z108</strain>
    </source>
</reference>
<dbReference type="Proteomes" id="UP000183639">
    <property type="component" value="Unassembled WGS sequence"/>
</dbReference>